<organism evidence="2 3">
    <name type="scientific">Brucella gallinifaecis</name>
    <dbReference type="NCBI Taxonomy" id="215590"/>
    <lineage>
        <taxon>Bacteria</taxon>
        <taxon>Pseudomonadati</taxon>
        <taxon>Pseudomonadota</taxon>
        <taxon>Alphaproteobacteria</taxon>
        <taxon>Hyphomicrobiales</taxon>
        <taxon>Brucellaceae</taxon>
        <taxon>Brucella/Ochrobactrum group</taxon>
        <taxon>Brucella</taxon>
    </lineage>
</organism>
<gene>
    <name evidence="2" type="ORF">FHY56_10775</name>
</gene>
<protein>
    <submittedName>
        <fullName evidence="2">Uncharacterized protein</fullName>
    </submittedName>
</protein>
<dbReference type="OrthoDB" id="8452053at2"/>
<reference evidence="2 3" key="1">
    <citation type="journal article" date="2003" name="Int. J. Syst. Evol. Microbiol.">
        <title>Towards a standardized format for the description of a novel species (of an established genus): Ochrobactrum gallinifaecis sp. nov.</title>
        <authorList>
            <person name="Kampfer P."/>
            <person name="Buczolits S."/>
            <person name="Albrecht A."/>
            <person name="Busse H.J."/>
            <person name="Stackebrandt E."/>
        </authorList>
    </citation>
    <scope>NUCLEOTIDE SEQUENCE [LARGE SCALE GENOMIC DNA]</scope>
    <source>
        <strain evidence="2 3">ISO 196</strain>
    </source>
</reference>
<dbReference type="EMBL" id="VEWJ01000006">
    <property type="protein sequence ID" value="TPF75192.1"/>
    <property type="molecule type" value="Genomic_DNA"/>
</dbReference>
<evidence type="ECO:0000313" key="2">
    <source>
        <dbReference type="EMBL" id="TPF75192.1"/>
    </source>
</evidence>
<comment type="caution">
    <text evidence="2">The sequence shown here is derived from an EMBL/GenBank/DDBJ whole genome shotgun (WGS) entry which is preliminary data.</text>
</comment>
<dbReference type="Proteomes" id="UP000315388">
    <property type="component" value="Unassembled WGS sequence"/>
</dbReference>
<proteinExistence type="predicted"/>
<dbReference type="RefSeq" id="WP_140905167.1">
    <property type="nucleotide sequence ID" value="NZ_JBHTMD010000007.1"/>
</dbReference>
<sequence length="138" mass="15070">MDPIFNPARGEASCQIGKTKIVMVVEFARLAQLCQLADCDDMQTLYKRLIGFHPKTVMAAIRVLTTHVDGDEEARKLAHQAMQQLSGADEPEFRDAITKALSGHIAEGRKNRGEPNPIADLDRAFDSLDPGNAPSPSV</sequence>
<keyword evidence="3" id="KW-1185">Reference proteome</keyword>
<dbReference type="AlphaFoldDB" id="A0A502BL52"/>
<evidence type="ECO:0000313" key="3">
    <source>
        <dbReference type="Proteomes" id="UP000315388"/>
    </source>
</evidence>
<evidence type="ECO:0000256" key="1">
    <source>
        <dbReference type="SAM" id="MobiDB-lite"/>
    </source>
</evidence>
<accession>A0A502BL52</accession>
<name>A0A502BL52_9HYPH</name>
<feature type="region of interest" description="Disordered" evidence="1">
    <location>
        <begin position="104"/>
        <end position="138"/>
    </location>
</feature>